<gene>
    <name evidence="2" type="ORF">ACT18_09585</name>
</gene>
<dbReference type="PANTHER" id="PTHR36151:SF3">
    <property type="entry name" value="ER-BOUND OXYGENASE MPAB_MPAB'_RUBBER OXYGENASE CATALYTIC DOMAIN-CONTAINING PROTEIN"/>
    <property type="match status" value="1"/>
</dbReference>
<protein>
    <recommendedName>
        <fullName evidence="1">ER-bound oxygenase mpaB/mpaB'/Rubber oxygenase catalytic domain-containing protein</fullName>
    </recommendedName>
</protein>
<dbReference type="AlphaFoldDB" id="A0A1B8SGY7"/>
<comment type="caution">
    <text evidence="2">The sequence shown here is derived from an EMBL/GenBank/DDBJ whole genome shotgun (WGS) entry which is preliminary data.</text>
</comment>
<sequence length="358" mass="39968">MSTLREWLSLPDAEPAEDYGFFGPDSVTWKVWSYPTSLSIGFQRAVVIEELDPGLVASVDATQAIYDRPRTRYDRTLRYFAMVAFGESRTTVEAADMLVRIHSKAIGVDPVTGENYDANDPASQMWIHLTAWHSILYAYEKYGPGRLSADEEAAYWADCAKAAELQTLDPADVPRTREGIRAYFEQMRPQLIDSDIARRAMAHLLHAEVILPSSLPRVLWPATLVITAFLRRGTLATMPRWMRKLGGVGTSRVLDALIVPPLSVAFTLLSLSPRVQLMLLRLISPMTLPIGTRVLRSIPPVNPVTTTPREAQRRFGYAVPAQAHLEFRAKQANRVFGEGRAPSDEPLIESQPILGSIR</sequence>
<evidence type="ECO:0000313" key="2">
    <source>
        <dbReference type="EMBL" id="OBY31973.1"/>
    </source>
</evidence>
<accession>A0A1B8SGY7</accession>
<keyword evidence="3" id="KW-1185">Reference proteome</keyword>
<dbReference type="Proteomes" id="UP000092668">
    <property type="component" value="Unassembled WGS sequence"/>
</dbReference>
<dbReference type="GO" id="GO:0016491">
    <property type="term" value="F:oxidoreductase activity"/>
    <property type="evidence" value="ECO:0007669"/>
    <property type="project" value="InterPro"/>
</dbReference>
<dbReference type="PANTHER" id="PTHR36151">
    <property type="entry name" value="BLR2777 PROTEIN"/>
    <property type="match status" value="1"/>
</dbReference>
<dbReference type="RefSeq" id="WP_065288006.1">
    <property type="nucleotide sequence ID" value="NZ_LFOE01000010.1"/>
</dbReference>
<organism evidence="2 3">
    <name type="scientific">Mycolicibacter kumamotonensis</name>
    <dbReference type="NCBI Taxonomy" id="354243"/>
    <lineage>
        <taxon>Bacteria</taxon>
        <taxon>Bacillati</taxon>
        <taxon>Actinomycetota</taxon>
        <taxon>Actinomycetes</taxon>
        <taxon>Mycobacteriales</taxon>
        <taxon>Mycobacteriaceae</taxon>
        <taxon>Mycolicibacter</taxon>
    </lineage>
</organism>
<dbReference type="Pfam" id="PF09995">
    <property type="entry name" value="MPAB_Lcp_cat"/>
    <property type="match status" value="1"/>
</dbReference>
<dbReference type="OrthoDB" id="108890at2"/>
<reference evidence="2 3" key="1">
    <citation type="submission" date="2015-06" db="EMBL/GenBank/DDBJ databases">
        <title>Genome sequence of Mycobacterium kumamotonense strain Roo.</title>
        <authorList>
            <person name="Greninger A.L."/>
            <person name="Cunningham G."/>
            <person name="Miller S."/>
        </authorList>
    </citation>
    <scope>NUCLEOTIDE SEQUENCE [LARGE SCALE GENOMIC DNA]</scope>
    <source>
        <strain evidence="2 3">Roo</strain>
    </source>
</reference>
<dbReference type="InterPro" id="IPR018713">
    <property type="entry name" value="MPAB/Lcp_cat_dom"/>
</dbReference>
<evidence type="ECO:0000259" key="1">
    <source>
        <dbReference type="Pfam" id="PF09995"/>
    </source>
</evidence>
<proteinExistence type="predicted"/>
<evidence type="ECO:0000313" key="3">
    <source>
        <dbReference type="Proteomes" id="UP000092668"/>
    </source>
</evidence>
<dbReference type="PATRIC" id="fig|354243.3.peg.1990"/>
<feature type="domain" description="ER-bound oxygenase mpaB/mpaB'/Rubber oxygenase catalytic" evidence="1">
    <location>
        <begin position="29"/>
        <end position="251"/>
    </location>
</feature>
<dbReference type="EMBL" id="LFOE01000010">
    <property type="protein sequence ID" value="OBY31973.1"/>
    <property type="molecule type" value="Genomic_DNA"/>
</dbReference>
<dbReference type="STRING" id="354243.BST28_12190"/>
<name>A0A1B8SGY7_9MYCO</name>